<organism evidence="2 3">
    <name type="scientific">Phocicoccus pinnipedialis</name>
    <dbReference type="NCBI Taxonomy" id="110845"/>
    <lineage>
        <taxon>Bacteria</taxon>
        <taxon>Bacillati</taxon>
        <taxon>Bacillota</taxon>
        <taxon>Bacilli</taxon>
        <taxon>Bacillales</taxon>
        <taxon>Salinicoccaceae</taxon>
        <taxon>Phocicoccus</taxon>
    </lineage>
</organism>
<protein>
    <submittedName>
        <fullName evidence="2">Uncharacterized protein</fullName>
    </submittedName>
</protein>
<feature type="region of interest" description="Disordered" evidence="1">
    <location>
        <begin position="43"/>
        <end position="66"/>
    </location>
</feature>
<proteinExistence type="predicted"/>
<evidence type="ECO:0000313" key="3">
    <source>
        <dbReference type="Proteomes" id="UP000588186"/>
    </source>
</evidence>
<keyword evidence="3" id="KW-1185">Reference proteome</keyword>
<accession>A0A6V7R8R4</accession>
<sequence length="66" mass="7553">MDKNKKQAFVIDKTNEPRKDAISNMIDEGGLGAEKYYVIKKNHKSRNDHASNILSNKDPNIETEHL</sequence>
<reference evidence="2 3" key="1">
    <citation type="submission" date="2020-07" db="EMBL/GenBank/DDBJ databases">
        <authorList>
            <person name="Criscuolo A."/>
        </authorList>
    </citation>
    <scope>NUCLEOTIDE SEQUENCE [LARGE SCALE GENOMIC DNA]</scope>
    <source>
        <strain evidence="2">CIP107946</strain>
    </source>
</reference>
<dbReference type="Proteomes" id="UP000588186">
    <property type="component" value="Unassembled WGS sequence"/>
</dbReference>
<evidence type="ECO:0000256" key="1">
    <source>
        <dbReference type="SAM" id="MobiDB-lite"/>
    </source>
</evidence>
<dbReference type="AlphaFoldDB" id="A0A6V7R8R4"/>
<gene>
    <name evidence="2" type="ORF">JEOPIN946_00731</name>
</gene>
<comment type="caution">
    <text evidence="2">The sequence shown here is derived from an EMBL/GenBank/DDBJ whole genome shotgun (WGS) entry which is preliminary data.</text>
</comment>
<evidence type="ECO:0000313" key="2">
    <source>
        <dbReference type="EMBL" id="CAD2073751.1"/>
    </source>
</evidence>
<name>A0A6V7R8R4_9BACL</name>
<dbReference type="RefSeq" id="WP_186076961.1">
    <property type="nucleotide sequence ID" value="NZ_CAJEWB010000007.1"/>
</dbReference>
<dbReference type="EMBL" id="CAJEWB010000007">
    <property type="protein sequence ID" value="CAD2073751.1"/>
    <property type="molecule type" value="Genomic_DNA"/>
</dbReference>